<organism evidence="1 2">
    <name type="scientific">Pelagibacterium lacus</name>
    <dbReference type="NCBI Taxonomy" id="2282655"/>
    <lineage>
        <taxon>Bacteria</taxon>
        <taxon>Pseudomonadati</taxon>
        <taxon>Pseudomonadota</taxon>
        <taxon>Alphaproteobacteria</taxon>
        <taxon>Hyphomicrobiales</taxon>
        <taxon>Devosiaceae</taxon>
        <taxon>Pelagibacterium</taxon>
    </lineage>
</organism>
<evidence type="ECO:0000313" key="1">
    <source>
        <dbReference type="EMBL" id="RDE07993.1"/>
    </source>
</evidence>
<accession>A0A369W0U9</accession>
<dbReference type="OrthoDB" id="7961213at2"/>
<name>A0A369W0U9_9HYPH</name>
<protein>
    <submittedName>
        <fullName evidence="1">Uncharacterized protein</fullName>
    </submittedName>
</protein>
<dbReference type="Proteomes" id="UP000253759">
    <property type="component" value="Unassembled WGS sequence"/>
</dbReference>
<sequence>MLRVSVETLIAEHGKWSVVIMALRAMARSKRQVQRVRSSDLPIAIRRDIGLPAIVDPPSRPMVLTVYSRF</sequence>
<keyword evidence="2" id="KW-1185">Reference proteome</keyword>
<comment type="caution">
    <text evidence="1">The sequence shown here is derived from an EMBL/GenBank/DDBJ whole genome shotgun (WGS) entry which is preliminary data.</text>
</comment>
<evidence type="ECO:0000313" key="2">
    <source>
        <dbReference type="Proteomes" id="UP000253759"/>
    </source>
</evidence>
<dbReference type="AlphaFoldDB" id="A0A369W0U9"/>
<gene>
    <name evidence="1" type="ORF">DVH29_13720</name>
</gene>
<dbReference type="RefSeq" id="WP_114646758.1">
    <property type="nucleotide sequence ID" value="NZ_QQNH01000026.1"/>
</dbReference>
<dbReference type="EMBL" id="QQNH01000026">
    <property type="protein sequence ID" value="RDE07993.1"/>
    <property type="molecule type" value="Genomic_DNA"/>
</dbReference>
<proteinExistence type="predicted"/>
<reference evidence="2" key="1">
    <citation type="submission" date="2018-07" db="EMBL/GenBank/DDBJ databases">
        <authorList>
            <person name="Liu B.-T."/>
            <person name="Du Z."/>
        </authorList>
    </citation>
    <scope>NUCLEOTIDE SEQUENCE [LARGE SCALE GENOMIC DNA]</scope>
    <source>
        <strain evidence="2">XYN52</strain>
    </source>
</reference>